<keyword evidence="2" id="KW-1185">Reference proteome</keyword>
<organism evidence="1 2">
    <name type="scientific">Desulforamulus aeronauticus DSM 10349</name>
    <dbReference type="NCBI Taxonomy" id="1121421"/>
    <lineage>
        <taxon>Bacteria</taxon>
        <taxon>Bacillati</taxon>
        <taxon>Bacillota</taxon>
        <taxon>Clostridia</taxon>
        <taxon>Eubacteriales</taxon>
        <taxon>Peptococcaceae</taxon>
        <taxon>Desulforamulus</taxon>
    </lineage>
</organism>
<dbReference type="AlphaFoldDB" id="A0A1M6PYR0"/>
<reference evidence="2" key="1">
    <citation type="submission" date="2016-11" db="EMBL/GenBank/DDBJ databases">
        <authorList>
            <person name="Varghese N."/>
            <person name="Submissions S."/>
        </authorList>
    </citation>
    <scope>NUCLEOTIDE SEQUENCE [LARGE SCALE GENOMIC DNA]</scope>
    <source>
        <strain evidence="2">DSM 10349</strain>
    </source>
</reference>
<dbReference type="Proteomes" id="UP000183997">
    <property type="component" value="Unassembled WGS sequence"/>
</dbReference>
<sequence>MAEKENGLGFFGVTFAGVTKKDKDNDYKEEYSSDVAIPSKKIEDTKTKKKS</sequence>
<name>A0A1M6PYR0_9FIRM</name>
<dbReference type="EMBL" id="FRAR01000007">
    <property type="protein sequence ID" value="SHK13041.1"/>
    <property type="molecule type" value="Genomic_DNA"/>
</dbReference>
<evidence type="ECO:0000313" key="2">
    <source>
        <dbReference type="Proteomes" id="UP000183997"/>
    </source>
</evidence>
<gene>
    <name evidence="1" type="ORF">SAMN02745123_00797</name>
</gene>
<accession>A0A1M6PYR0</accession>
<protein>
    <submittedName>
        <fullName evidence="1">Uncharacterized protein</fullName>
    </submittedName>
</protein>
<evidence type="ECO:0000313" key="1">
    <source>
        <dbReference type="EMBL" id="SHK13041.1"/>
    </source>
</evidence>
<proteinExistence type="predicted"/>
<dbReference type="RefSeq" id="WP_175548967.1">
    <property type="nucleotide sequence ID" value="NZ_FRAR01000007.1"/>
</dbReference>
<dbReference type="STRING" id="1121421.SAMN02745123_00797"/>